<gene>
    <name evidence="1" type="ORF">HPB47_024353</name>
</gene>
<proteinExistence type="predicted"/>
<dbReference type="EMBL" id="JABSTQ010009497">
    <property type="protein sequence ID" value="KAG0428675.1"/>
    <property type="molecule type" value="Genomic_DNA"/>
</dbReference>
<accession>A0AC60Q4I5</accession>
<dbReference type="Proteomes" id="UP000805193">
    <property type="component" value="Unassembled WGS sequence"/>
</dbReference>
<sequence>MRVAVEGIPISREELAASEWLTKVNKLREARTTPGPAVPDSPGDKAGPDQPSQINKGRASSVPARKMETELTPRQRGRLLAKNSVASKQPRLPSDALKLIVRPRGGLQLSKISTYQLLEAICTAAHFTRDAVRHEDLIQANLLQNTFAYCTPVVERAERVLRLKTIVVDNKTYEVSVYCAPDDSSGRGVIRGVDLRLDRDTIQAELQDNRNPPIVDFRRLGNTTAVLITFAQPQVPTWVYFCNSRHRCNLFKKKYEVCYRCGALGHRADVCASPTTKCRGCLLSDPPNDHTCKPICRLCGKEHLTGDSRCKEIFRTPYTIKRRQWEHTQRAEADRLKTQEPNRRVTLQHTSRWDRQRSDSQQRQPRDRSSSFPPLESPSTRRGPRNTSRTRPEPPAGVQQTRASPHLLQPPQPSLSTPVQREHQQSVTQQLAQGQPLLILGDFNAHHRAWGYHYDSAKGRRLWDDWHTHQLTLITDVSYPTRLGTGLHRDTTPDLAFTSSGVKATWCHTHENFGSDHFMLEIVIQEPTRQRTRPAQVIDWDSFRVHRQEQDTPPIITDIKAWTTQIVKQVAHATQTVELEDTVPHCDRHYAHLWERKKSLEALLATRKWDRNIRRRLARANTTIENYAIELTRQSWHNICDQMNKTPNTRNTWKLLRHLLDPAGGKLQARQQLERIFHQYPGTPEELKREIIDTYIRPGPATTLPSYQGPDNPGLDAPITLAEVVMRRTQDMKVIVGLDVAKAFDNVLHEAILQQLQTLGVGHRTYAYIRDFLTGRTVQLSAGTGDPSIISPGNRGTPQGSVLSPTLFNVALIGLPKLLADIPHLHHSLYADDLTLWITRGSDGQIEETLQTAIDRVGDYLDTVGLTCSATKSEYIIIPSPGRRPPKILPELTLRVQGNCIPRTDHIRILGLHLQANGSNNISLQRIDQSVVQIGRLLKRVSNKHRGMRESNLLRLVQAFICSRITYSAPYLRLTRAESERLEASLRKAYKTALGLPMSTATHKLMALGISNTVNELIEATLTAQYERLSLTHAGRAVLQQVGISPTRAAPSYADLAPEYRQSLRIPPIPKRMHPEHHAERRADRARQLEKRFSGRPDVTYTDACYHHSKPAMVAVALAPHRSWHTACSIRNAETVTVAEEVAIALALTDPITEVVISDSQQAIRNYDAGRISRHALHILLSAPPSSSSRLLIWAPAHEALRGNAEAHTLARELSCRAERVTRLPAFPDTNSSRAFILTTYTDILQYYRLGRCTYPPAHRDLTRREAVQWRKLQTGSFPHPLLYNRIFPQQIAPRCKHCSAPGTLIHMVWTCTHYNADNLNTPETWESLLRTSEPEDQRRLIQRAVEAATSHGIAADLL</sequence>
<keyword evidence="2" id="KW-1185">Reference proteome</keyword>
<reference evidence="1 2" key="1">
    <citation type="journal article" date="2020" name="Cell">
        <title>Large-Scale Comparative Analyses of Tick Genomes Elucidate Their Genetic Diversity and Vector Capacities.</title>
        <authorList>
            <consortium name="Tick Genome and Microbiome Consortium (TIGMIC)"/>
            <person name="Jia N."/>
            <person name="Wang J."/>
            <person name="Shi W."/>
            <person name="Du L."/>
            <person name="Sun Y."/>
            <person name="Zhan W."/>
            <person name="Jiang J.F."/>
            <person name="Wang Q."/>
            <person name="Zhang B."/>
            <person name="Ji P."/>
            <person name="Bell-Sakyi L."/>
            <person name="Cui X.M."/>
            <person name="Yuan T.T."/>
            <person name="Jiang B.G."/>
            <person name="Yang W.F."/>
            <person name="Lam T.T."/>
            <person name="Chang Q.C."/>
            <person name="Ding S.J."/>
            <person name="Wang X.J."/>
            <person name="Zhu J.G."/>
            <person name="Ruan X.D."/>
            <person name="Zhao L."/>
            <person name="Wei J.T."/>
            <person name="Ye R.Z."/>
            <person name="Que T.C."/>
            <person name="Du C.H."/>
            <person name="Zhou Y.H."/>
            <person name="Cheng J.X."/>
            <person name="Dai P.F."/>
            <person name="Guo W.B."/>
            <person name="Han X.H."/>
            <person name="Huang E.J."/>
            <person name="Li L.F."/>
            <person name="Wei W."/>
            <person name="Gao Y.C."/>
            <person name="Liu J.Z."/>
            <person name="Shao H.Z."/>
            <person name="Wang X."/>
            <person name="Wang C.C."/>
            <person name="Yang T.C."/>
            <person name="Huo Q.B."/>
            <person name="Li W."/>
            <person name="Chen H.Y."/>
            <person name="Chen S.E."/>
            <person name="Zhou L.G."/>
            <person name="Ni X.B."/>
            <person name="Tian J.H."/>
            <person name="Sheng Y."/>
            <person name="Liu T."/>
            <person name="Pan Y.S."/>
            <person name="Xia L.Y."/>
            <person name="Li J."/>
            <person name="Zhao F."/>
            <person name="Cao W.C."/>
        </authorList>
    </citation>
    <scope>NUCLEOTIDE SEQUENCE [LARGE SCALE GENOMIC DNA]</scope>
    <source>
        <strain evidence="1">Iper-2018</strain>
    </source>
</reference>
<evidence type="ECO:0000313" key="1">
    <source>
        <dbReference type="EMBL" id="KAG0428675.1"/>
    </source>
</evidence>
<protein>
    <submittedName>
        <fullName evidence="1">Uncharacterized protein</fullName>
    </submittedName>
</protein>
<evidence type="ECO:0000313" key="2">
    <source>
        <dbReference type="Proteomes" id="UP000805193"/>
    </source>
</evidence>
<name>A0AC60Q4I5_IXOPE</name>
<organism evidence="1 2">
    <name type="scientific">Ixodes persulcatus</name>
    <name type="common">Taiga tick</name>
    <dbReference type="NCBI Taxonomy" id="34615"/>
    <lineage>
        <taxon>Eukaryota</taxon>
        <taxon>Metazoa</taxon>
        <taxon>Ecdysozoa</taxon>
        <taxon>Arthropoda</taxon>
        <taxon>Chelicerata</taxon>
        <taxon>Arachnida</taxon>
        <taxon>Acari</taxon>
        <taxon>Parasitiformes</taxon>
        <taxon>Ixodida</taxon>
        <taxon>Ixodoidea</taxon>
        <taxon>Ixodidae</taxon>
        <taxon>Ixodinae</taxon>
        <taxon>Ixodes</taxon>
    </lineage>
</organism>
<comment type="caution">
    <text evidence="1">The sequence shown here is derived from an EMBL/GenBank/DDBJ whole genome shotgun (WGS) entry which is preliminary data.</text>
</comment>